<dbReference type="PROSITE" id="PS51257">
    <property type="entry name" value="PROKAR_LIPOPROTEIN"/>
    <property type="match status" value="1"/>
</dbReference>
<name>A0A921MVX1_9MICO</name>
<accession>A0A921MVX1</accession>
<evidence type="ECO:0000256" key="1">
    <source>
        <dbReference type="SAM" id="MobiDB-lite"/>
    </source>
</evidence>
<sequence length="397" mass="42026">MRRRTLLLGLPASALTLAACETSAPEPTSAPPPAPVPEVDPSPVLENVPAEQVEPGSLRLTLEMDVMIVVETGWNTAPQQLDGMFLGLDDSGETLRFTALDQDGTLCWTAQRPHGQQRFALTRTETGRAVAVLTEPAPNSASGPTASCYDLRTADLVWGPHEMPGPLAGPGLLVEVPGGPQAVLATESGAVLLGEAELGGGRPLAEHLGTVLLCEERELVARHGPDLAELWRTPLPEGLDASALQVLAPIDTTTGHAVLGDGTNPGILLHLEDGRILAEQVSAAAHDHGLDVTVLVHGDTVRGLDPDGTERWRHRDPEQLVLLSAGERLAYAQRPKEGTLVVLDTSQGLLVNPFDADRSGPLAVPELFSADAATSVRIEQTRYLVTTTLDEAYGLRD</sequence>
<feature type="compositionally biased region" description="Pro residues" evidence="1">
    <location>
        <begin position="28"/>
        <end position="40"/>
    </location>
</feature>
<reference evidence="3" key="2">
    <citation type="submission" date="2021-09" db="EMBL/GenBank/DDBJ databases">
        <authorList>
            <person name="Gilroy R."/>
        </authorList>
    </citation>
    <scope>NUCLEOTIDE SEQUENCE</scope>
    <source>
        <strain evidence="3">ChiGjej5B5-22894</strain>
    </source>
</reference>
<comment type="caution">
    <text evidence="3">The sequence shown here is derived from an EMBL/GenBank/DDBJ whole genome shotgun (WGS) entry which is preliminary data.</text>
</comment>
<evidence type="ECO:0000256" key="2">
    <source>
        <dbReference type="SAM" id="SignalP"/>
    </source>
</evidence>
<evidence type="ECO:0000313" key="4">
    <source>
        <dbReference type="Proteomes" id="UP000742460"/>
    </source>
</evidence>
<dbReference type="AlphaFoldDB" id="A0A921MVX1"/>
<reference evidence="3" key="1">
    <citation type="journal article" date="2021" name="PeerJ">
        <title>Extensive microbial diversity within the chicken gut microbiome revealed by metagenomics and culture.</title>
        <authorList>
            <person name="Gilroy R."/>
            <person name="Ravi A."/>
            <person name="Getino M."/>
            <person name="Pursley I."/>
            <person name="Horton D.L."/>
            <person name="Alikhan N.F."/>
            <person name="Baker D."/>
            <person name="Gharbi K."/>
            <person name="Hall N."/>
            <person name="Watson M."/>
            <person name="Adriaenssens E.M."/>
            <person name="Foster-Nyarko E."/>
            <person name="Jarju S."/>
            <person name="Secka A."/>
            <person name="Antonio M."/>
            <person name="Oren A."/>
            <person name="Chaudhuri R.R."/>
            <person name="La Ragione R."/>
            <person name="Hildebrand F."/>
            <person name="Pallen M.J."/>
        </authorList>
    </citation>
    <scope>NUCLEOTIDE SEQUENCE</scope>
    <source>
        <strain evidence="3">ChiGjej5B5-22894</strain>
    </source>
</reference>
<evidence type="ECO:0000313" key="3">
    <source>
        <dbReference type="EMBL" id="HJG91452.1"/>
    </source>
</evidence>
<feature type="region of interest" description="Disordered" evidence="1">
    <location>
        <begin position="21"/>
        <end position="40"/>
    </location>
</feature>
<keyword evidence="2" id="KW-0732">Signal</keyword>
<proteinExistence type="predicted"/>
<organism evidence="3 4">
    <name type="scientific">Brachybacterium massiliense</name>
    <dbReference type="NCBI Taxonomy" id="1755098"/>
    <lineage>
        <taxon>Bacteria</taxon>
        <taxon>Bacillati</taxon>
        <taxon>Actinomycetota</taxon>
        <taxon>Actinomycetes</taxon>
        <taxon>Micrococcales</taxon>
        <taxon>Dermabacteraceae</taxon>
        <taxon>Brachybacterium</taxon>
    </lineage>
</organism>
<gene>
    <name evidence="3" type="ORF">K8V81_06980</name>
</gene>
<dbReference type="EMBL" id="DYUE01000161">
    <property type="protein sequence ID" value="HJG91452.1"/>
    <property type="molecule type" value="Genomic_DNA"/>
</dbReference>
<feature type="signal peptide" evidence="2">
    <location>
        <begin position="1"/>
        <end position="18"/>
    </location>
</feature>
<protein>
    <submittedName>
        <fullName evidence="3">Uncharacterized protein</fullName>
    </submittedName>
</protein>
<dbReference type="Proteomes" id="UP000742460">
    <property type="component" value="Unassembled WGS sequence"/>
</dbReference>
<feature type="chain" id="PRO_5038778396" evidence="2">
    <location>
        <begin position="19"/>
        <end position="397"/>
    </location>
</feature>